<evidence type="ECO:0000256" key="2">
    <source>
        <dbReference type="ARBA" id="ARBA00022771"/>
    </source>
</evidence>
<evidence type="ECO:0000256" key="5">
    <source>
        <dbReference type="SAM" id="MobiDB-lite"/>
    </source>
</evidence>
<dbReference type="PANTHER" id="PTHR25465">
    <property type="entry name" value="B-BOX DOMAIN CONTAINING"/>
    <property type="match status" value="1"/>
</dbReference>
<name>A0A803W9C0_FICAL</name>
<dbReference type="Proteomes" id="UP000016665">
    <property type="component" value="Chromosome 13"/>
</dbReference>
<dbReference type="InterPro" id="IPR051051">
    <property type="entry name" value="E3_ubiq-ligase_TRIM/RNF"/>
</dbReference>
<dbReference type="InterPro" id="IPR000315">
    <property type="entry name" value="Znf_B-box"/>
</dbReference>
<evidence type="ECO:0000259" key="6">
    <source>
        <dbReference type="PROSITE" id="PS50119"/>
    </source>
</evidence>
<dbReference type="SMART" id="SM00336">
    <property type="entry name" value="BBOX"/>
    <property type="match status" value="1"/>
</dbReference>
<dbReference type="Pfam" id="PF00643">
    <property type="entry name" value="zf-B_box"/>
    <property type="match status" value="1"/>
</dbReference>
<dbReference type="GO" id="GO:0008270">
    <property type="term" value="F:zinc ion binding"/>
    <property type="evidence" value="ECO:0007669"/>
    <property type="project" value="UniProtKB-KW"/>
</dbReference>
<dbReference type="PROSITE" id="PS50119">
    <property type="entry name" value="ZF_BBOX"/>
    <property type="match status" value="1"/>
</dbReference>
<keyword evidence="8" id="KW-1185">Reference proteome</keyword>
<evidence type="ECO:0000313" key="7">
    <source>
        <dbReference type="Ensembl" id="ENSFALP00000031576.1"/>
    </source>
</evidence>
<evidence type="ECO:0000256" key="1">
    <source>
        <dbReference type="ARBA" id="ARBA00022723"/>
    </source>
</evidence>
<proteinExistence type="predicted"/>
<keyword evidence="2 4" id="KW-0863">Zinc-finger</keyword>
<feature type="domain" description="B box-type" evidence="6">
    <location>
        <begin position="54"/>
        <end position="90"/>
    </location>
</feature>
<dbReference type="GeneTree" id="ENSGT01040000244536"/>
<evidence type="ECO:0000313" key="8">
    <source>
        <dbReference type="Proteomes" id="UP000016665"/>
    </source>
</evidence>
<dbReference type="SUPFAM" id="SSF57845">
    <property type="entry name" value="B-box zinc-binding domain"/>
    <property type="match status" value="1"/>
</dbReference>
<dbReference type="Ensembl" id="ENSFALT00000037957.1">
    <property type="protein sequence ID" value="ENSFALP00000031576.1"/>
    <property type="gene ID" value="ENSFALG00000028330.1"/>
</dbReference>
<reference evidence="7" key="2">
    <citation type="submission" date="2025-08" db="UniProtKB">
        <authorList>
            <consortium name="Ensembl"/>
        </authorList>
    </citation>
    <scope>IDENTIFICATION</scope>
</reference>
<reference evidence="7 8" key="1">
    <citation type="journal article" date="2012" name="Nature">
        <title>The genomic landscape of species divergence in Ficedula flycatchers.</title>
        <authorList>
            <person name="Ellegren H."/>
            <person name="Smeds L."/>
            <person name="Burri R."/>
            <person name="Olason P.I."/>
            <person name="Backstrom N."/>
            <person name="Kawakami T."/>
            <person name="Kunstner A."/>
            <person name="Makinen H."/>
            <person name="Nadachowska-Brzyska K."/>
            <person name="Qvarnstrom A."/>
            <person name="Uebbing S."/>
            <person name="Wolf J.B."/>
        </authorList>
    </citation>
    <scope>NUCLEOTIDE SEQUENCE [LARGE SCALE GENOMIC DNA]</scope>
</reference>
<dbReference type="PANTHER" id="PTHR25465:SF77">
    <property type="entry name" value="E3 UBIQUITIN_ISG15 LIGASE TRIM25"/>
    <property type="match status" value="1"/>
</dbReference>
<feature type="region of interest" description="Disordered" evidence="5">
    <location>
        <begin position="16"/>
        <end position="42"/>
    </location>
</feature>
<reference evidence="7" key="3">
    <citation type="submission" date="2025-09" db="UniProtKB">
        <authorList>
            <consortium name="Ensembl"/>
        </authorList>
    </citation>
    <scope>IDENTIFICATION</scope>
</reference>
<sequence>KGKAWKGRAWKGKAWRGKAEREGLGRERVGEERLGREKLGREGLGRERVGREGCQDHGKLLECYCLREETCICMLCSIAGAHKGHEVITMKEARDQELVRSSSLAMVPVLALRKGGKPQEGRRGFHR</sequence>
<keyword evidence="1" id="KW-0479">Metal-binding</keyword>
<feature type="compositionally biased region" description="Basic and acidic residues" evidence="5">
    <location>
        <begin position="17"/>
        <end position="42"/>
    </location>
</feature>
<protein>
    <recommendedName>
        <fullName evidence="6">B box-type domain-containing protein</fullName>
    </recommendedName>
</protein>
<organism evidence="7 8">
    <name type="scientific">Ficedula albicollis</name>
    <name type="common">Collared flycatcher</name>
    <name type="synonym">Muscicapa albicollis</name>
    <dbReference type="NCBI Taxonomy" id="59894"/>
    <lineage>
        <taxon>Eukaryota</taxon>
        <taxon>Metazoa</taxon>
        <taxon>Chordata</taxon>
        <taxon>Craniata</taxon>
        <taxon>Vertebrata</taxon>
        <taxon>Euteleostomi</taxon>
        <taxon>Archelosauria</taxon>
        <taxon>Archosauria</taxon>
        <taxon>Dinosauria</taxon>
        <taxon>Saurischia</taxon>
        <taxon>Theropoda</taxon>
        <taxon>Coelurosauria</taxon>
        <taxon>Aves</taxon>
        <taxon>Neognathae</taxon>
        <taxon>Neoaves</taxon>
        <taxon>Telluraves</taxon>
        <taxon>Australaves</taxon>
        <taxon>Passeriformes</taxon>
        <taxon>Muscicapidae</taxon>
        <taxon>Ficedula</taxon>
    </lineage>
</organism>
<accession>A0A803W9C0</accession>
<evidence type="ECO:0000256" key="3">
    <source>
        <dbReference type="ARBA" id="ARBA00022833"/>
    </source>
</evidence>
<keyword evidence="3" id="KW-0862">Zinc</keyword>
<evidence type="ECO:0000256" key="4">
    <source>
        <dbReference type="PROSITE-ProRule" id="PRU00024"/>
    </source>
</evidence>
<dbReference type="AlphaFoldDB" id="A0A803W9C0"/>
<dbReference type="CDD" id="cd19769">
    <property type="entry name" value="Bbox2_TRIM16-like"/>
    <property type="match status" value="1"/>
</dbReference>
<dbReference type="Gene3D" id="3.30.160.60">
    <property type="entry name" value="Classic Zinc Finger"/>
    <property type="match status" value="1"/>
</dbReference>